<dbReference type="GO" id="GO:0006270">
    <property type="term" value="P:DNA replication initiation"/>
    <property type="evidence" value="ECO:0007669"/>
    <property type="project" value="TreeGrafter"/>
</dbReference>
<dbReference type="AlphaFoldDB" id="A0A1H5GH70"/>
<keyword evidence="6 8" id="KW-0067">ATP-binding</keyword>
<feature type="binding site" evidence="8">
    <location>
        <position position="474"/>
    </location>
    <ligand>
        <name>Zn(2+)</name>
        <dbReference type="ChEBI" id="CHEBI:29105"/>
        <label>1</label>
    </ligand>
</feature>
<evidence type="ECO:0000313" key="11">
    <source>
        <dbReference type="Proteomes" id="UP000182725"/>
    </source>
</evidence>
<keyword evidence="1 8" id="KW-0639">Primosome</keyword>
<keyword evidence="10" id="KW-0378">Hydrolase</keyword>
<evidence type="ECO:0000256" key="7">
    <source>
        <dbReference type="ARBA" id="ARBA00023125"/>
    </source>
</evidence>
<feature type="domain" description="Primosomal protein N' 3' DNA-binding" evidence="9">
    <location>
        <begin position="40"/>
        <end position="138"/>
    </location>
</feature>
<dbReference type="Gene3D" id="3.40.1440.60">
    <property type="entry name" value="PriA, 3(prime) DNA-binding domain"/>
    <property type="match status" value="1"/>
</dbReference>
<dbReference type="InterPro" id="IPR042115">
    <property type="entry name" value="PriA_3primeBD_sf"/>
</dbReference>
<organism evidence="10 11">
    <name type="scientific">Arthrobacter alpinus</name>
    <dbReference type="NCBI Taxonomy" id="656366"/>
    <lineage>
        <taxon>Bacteria</taxon>
        <taxon>Bacillati</taxon>
        <taxon>Actinomycetota</taxon>
        <taxon>Actinomycetes</taxon>
        <taxon>Micrococcales</taxon>
        <taxon>Micrococcaceae</taxon>
        <taxon>Arthrobacter</taxon>
    </lineage>
</organism>
<sequence length="708" mass="75507">MDDDLSHGVQMSLLSGFVAKERVADPHSGVVLASQLPVAQVIIDSPLPHLDRIFDYSVPLELDADAQPGVRVRVKFSGQDLNGFLVGRVAESESTRLVPLARVYSAVPVLSPHVLELARKVASRYAGTVADVLRVAVPPRVASLEKVYLKKEAERAAEMAAATAGAAPAAGDPAAHPGHSLFGEYPHAEDFLTQLAMGASPKGVFAALHGWGPRSWHHQLAQVAAYCQLSGRGAIVVVPDLRDLELLEQAFATVLPADSFVKLTADDGPSLRYANFLRILAGDVRIVIGTRSAAYAPVADLGLVCCWDDGDELHIERRAPYQHSRDVLLLRSDAENAAVLMAGHSRSSESQRLIATGWAQELVASRPEVRKATARIVSTSDSFEQERDPAAALARLPHRAWETARAALKFGPVLVQVARTGYAPALACQRCREVARCRHCTGPLMQTRAPGSASSMVICKWCGQVETAFSCNTCGNHELRAISVGALRTAEELGRAFPSVPVISSSGDHIKATVGDRPAIVVATIGAEPVAPHGYSAALLLDGDSMLRRESLRAGEETLRRWMNAAALVRSAKDGGIVVVTAEESPEVAALVRWDPAGHAEREFALRHELGLPPAMRLASLTGSEADVAAFQSALKLPDEVRSIGPAPVLFGRTGAPGEDAPDYRTILLFPYSMAASVTADMRALKASNAARRVGSPVQVRCDGLDVL</sequence>
<dbReference type="EMBL" id="FNTV01000001">
    <property type="protein sequence ID" value="SEE14915.1"/>
    <property type="molecule type" value="Genomic_DNA"/>
</dbReference>
<proteinExistence type="inferred from homology"/>
<feature type="binding site" evidence="8">
    <location>
        <position position="462"/>
    </location>
    <ligand>
        <name>Zn(2+)</name>
        <dbReference type="ChEBI" id="CHEBI:29105"/>
        <label>2</label>
    </ligand>
</feature>
<evidence type="ECO:0000256" key="2">
    <source>
        <dbReference type="ARBA" id="ARBA00022705"/>
    </source>
</evidence>
<dbReference type="GO" id="GO:1990077">
    <property type="term" value="C:primosome complex"/>
    <property type="evidence" value="ECO:0007669"/>
    <property type="project" value="UniProtKB-UniRule"/>
</dbReference>
<feature type="binding site" evidence="8">
    <location>
        <position position="471"/>
    </location>
    <ligand>
        <name>Zn(2+)</name>
        <dbReference type="ChEBI" id="CHEBI:29105"/>
        <label>1</label>
    </ligand>
</feature>
<dbReference type="GO" id="GO:0006269">
    <property type="term" value="P:DNA replication, synthesis of primer"/>
    <property type="evidence" value="ECO:0007669"/>
    <property type="project" value="UniProtKB-KW"/>
</dbReference>
<dbReference type="GO" id="GO:0008270">
    <property type="term" value="F:zinc ion binding"/>
    <property type="evidence" value="ECO:0007669"/>
    <property type="project" value="UniProtKB-UniRule"/>
</dbReference>
<keyword evidence="10" id="KW-0347">Helicase</keyword>
<comment type="function">
    <text evidence="8">Initiates the restart of stalled replication forks, which reloads the replicative helicase on sites other than the origin of replication. Recognizes and binds to abandoned replication forks and remodels them to uncover a helicase loading site. Promotes assembly of the primosome at these replication forks.</text>
</comment>
<evidence type="ECO:0000259" key="9">
    <source>
        <dbReference type="Pfam" id="PF17764"/>
    </source>
</evidence>
<accession>A0A1H5GH70</accession>
<reference evidence="10 11" key="1">
    <citation type="submission" date="2016-10" db="EMBL/GenBank/DDBJ databases">
        <authorList>
            <person name="de Groot N.N."/>
        </authorList>
    </citation>
    <scope>NUCLEOTIDE SEQUENCE [LARGE SCALE GENOMIC DNA]</scope>
    <source>
        <strain evidence="10 11">DSM 22274</strain>
    </source>
</reference>
<feature type="binding site" evidence="8">
    <location>
        <position position="437"/>
    </location>
    <ligand>
        <name>Zn(2+)</name>
        <dbReference type="ChEBI" id="CHEBI:29105"/>
        <label>2</label>
    </ligand>
</feature>
<evidence type="ECO:0000256" key="6">
    <source>
        <dbReference type="ARBA" id="ARBA00022840"/>
    </source>
</evidence>
<dbReference type="RefSeq" id="WP_342028167.1">
    <property type="nucleotide sequence ID" value="NZ_FNTV01000001.1"/>
</dbReference>
<name>A0A1H5GH70_9MICC</name>
<comment type="subunit">
    <text evidence="8">Component of the replication restart primosome.</text>
</comment>
<evidence type="ECO:0000256" key="3">
    <source>
        <dbReference type="ARBA" id="ARBA00022723"/>
    </source>
</evidence>
<feature type="binding site" evidence="8">
    <location>
        <position position="428"/>
    </location>
    <ligand>
        <name>Zn(2+)</name>
        <dbReference type="ChEBI" id="CHEBI:29105"/>
        <label>1</label>
    </ligand>
</feature>
<dbReference type="GO" id="GO:0006302">
    <property type="term" value="P:double-strand break repair"/>
    <property type="evidence" value="ECO:0007669"/>
    <property type="project" value="InterPro"/>
</dbReference>
<dbReference type="GO" id="GO:0005524">
    <property type="term" value="F:ATP binding"/>
    <property type="evidence" value="ECO:0007669"/>
    <property type="project" value="UniProtKB-UniRule"/>
</dbReference>
<dbReference type="InterPro" id="IPR041222">
    <property type="entry name" value="PriA_3primeBD"/>
</dbReference>
<gene>
    <name evidence="8" type="primary">priA</name>
    <name evidence="10" type="ORF">SAMN04489740_0762</name>
</gene>
<comment type="similarity">
    <text evidence="8">Belongs to the helicase family. PriA subfamily.</text>
</comment>
<evidence type="ECO:0000256" key="1">
    <source>
        <dbReference type="ARBA" id="ARBA00022515"/>
    </source>
</evidence>
<dbReference type="InterPro" id="IPR005259">
    <property type="entry name" value="PriA"/>
</dbReference>
<dbReference type="GO" id="GO:0006310">
    <property type="term" value="P:DNA recombination"/>
    <property type="evidence" value="ECO:0007669"/>
    <property type="project" value="InterPro"/>
</dbReference>
<dbReference type="PANTHER" id="PTHR30580:SF0">
    <property type="entry name" value="PRIMOSOMAL PROTEIN N"/>
    <property type="match status" value="1"/>
</dbReference>
<dbReference type="GO" id="GO:0043138">
    <property type="term" value="F:3'-5' DNA helicase activity"/>
    <property type="evidence" value="ECO:0007669"/>
    <property type="project" value="TreeGrafter"/>
</dbReference>
<comment type="cofactor">
    <cofactor evidence="8">
        <name>Zn(2+)</name>
        <dbReference type="ChEBI" id="CHEBI:29105"/>
    </cofactor>
    <text evidence="8">Binds 2 zinc ions per subunit.</text>
</comment>
<dbReference type="Proteomes" id="UP000182725">
    <property type="component" value="Unassembled WGS sequence"/>
</dbReference>
<feature type="binding site" evidence="8">
    <location>
        <position position="459"/>
    </location>
    <ligand>
        <name>Zn(2+)</name>
        <dbReference type="ChEBI" id="CHEBI:29105"/>
        <label>2</label>
    </ligand>
</feature>
<keyword evidence="7 8" id="KW-0238">DNA-binding</keyword>
<evidence type="ECO:0000256" key="4">
    <source>
        <dbReference type="ARBA" id="ARBA00022741"/>
    </source>
</evidence>
<dbReference type="Gene3D" id="3.40.50.300">
    <property type="entry name" value="P-loop containing nucleotide triphosphate hydrolases"/>
    <property type="match status" value="1"/>
</dbReference>
<keyword evidence="4 8" id="KW-0547">Nucleotide-binding</keyword>
<feature type="binding site" evidence="8">
    <location>
        <position position="440"/>
    </location>
    <ligand>
        <name>Zn(2+)</name>
        <dbReference type="ChEBI" id="CHEBI:29105"/>
        <label>2</label>
    </ligand>
</feature>
<dbReference type="HAMAP" id="MF_00983">
    <property type="entry name" value="PriA"/>
    <property type="match status" value="1"/>
</dbReference>
<evidence type="ECO:0000256" key="8">
    <source>
        <dbReference type="HAMAP-Rule" id="MF_00983"/>
    </source>
</evidence>
<protein>
    <recommendedName>
        <fullName evidence="8">Probable replication restart protein PriA</fullName>
    </recommendedName>
    <alternativeName>
        <fullName evidence="8">Putative ATP-dependent DNA helicase PriA</fullName>
    </alternativeName>
</protein>
<comment type="caution">
    <text evidence="8">As this protein does not have any detectable helicase domains, it probably does not have helicase activity.</text>
</comment>
<dbReference type="GO" id="GO:0003677">
    <property type="term" value="F:DNA binding"/>
    <property type="evidence" value="ECO:0007669"/>
    <property type="project" value="UniProtKB-UniRule"/>
</dbReference>
<keyword evidence="3 8" id="KW-0479">Metal-binding</keyword>
<keyword evidence="2 8" id="KW-0235">DNA replication</keyword>
<dbReference type="PANTHER" id="PTHR30580">
    <property type="entry name" value="PRIMOSOMAL PROTEIN N"/>
    <property type="match status" value="1"/>
</dbReference>
<keyword evidence="5 8" id="KW-0862">Zinc</keyword>
<feature type="binding site" evidence="8">
    <location>
        <position position="431"/>
    </location>
    <ligand>
        <name>Zn(2+)</name>
        <dbReference type="ChEBI" id="CHEBI:29105"/>
        <label>1</label>
    </ligand>
</feature>
<dbReference type="Pfam" id="PF17764">
    <property type="entry name" value="PriA_3primeBD"/>
    <property type="match status" value="1"/>
</dbReference>
<evidence type="ECO:0000256" key="5">
    <source>
        <dbReference type="ARBA" id="ARBA00022833"/>
    </source>
</evidence>
<dbReference type="InterPro" id="IPR027417">
    <property type="entry name" value="P-loop_NTPase"/>
</dbReference>
<evidence type="ECO:0000313" key="10">
    <source>
        <dbReference type="EMBL" id="SEE14915.1"/>
    </source>
</evidence>